<feature type="non-terminal residue" evidence="8">
    <location>
        <position position="262"/>
    </location>
</feature>
<evidence type="ECO:0000256" key="4">
    <source>
        <dbReference type="ARBA" id="ARBA00022777"/>
    </source>
</evidence>
<keyword evidence="5" id="KW-0067">ATP-binding</keyword>
<name>X1EB34_9ZZZZ</name>
<keyword evidence="6" id="KW-0902">Two-component regulatory system</keyword>
<accession>X1EB34</accession>
<dbReference type="PANTHER" id="PTHR43065:SF10">
    <property type="entry name" value="PEROXIDE STRESS-ACTIVATED HISTIDINE KINASE MAK3"/>
    <property type="match status" value="1"/>
</dbReference>
<dbReference type="CDD" id="cd00082">
    <property type="entry name" value="HisKA"/>
    <property type="match status" value="1"/>
</dbReference>
<organism evidence="8">
    <name type="scientific">marine sediment metagenome</name>
    <dbReference type="NCBI Taxonomy" id="412755"/>
    <lineage>
        <taxon>unclassified sequences</taxon>
        <taxon>metagenomes</taxon>
        <taxon>ecological metagenomes</taxon>
    </lineage>
</organism>
<feature type="non-terminal residue" evidence="8">
    <location>
        <position position="1"/>
    </location>
</feature>
<evidence type="ECO:0000256" key="2">
    <source>
        <dbReference type="ARBA" id="ARBA00022679"/>
    </source>
</evidence>
<dbReference type="GO" id="GO:0000155">
    <property type="term" value="F:phosphorelay sensor kinase activity"/>
    <property type="evidence" value="ECO:0007669"/>
    <property type="project" value="InterPro"/>
</dbReference>
<feature type="domain" description="Histidine kinase" evidence="7">
    <location>
        <begin position="106"/>
        <end position="262"/>
    </location>
</feature>
<dbReference type="SMART" id="SM00388">
    <property type="entry name" value="HisKA"/>
    <property type="match status" value="1"/>
</dbReference>
<dbReference type="AlphaFoldDB" id="X1EB34"/>
<dbReference type="InterPro" id="IPR036890">
    <property type="entry name" value="HATPase_C_sf"/>
</dbReference>
<keyword evidence="3" id="KW-0547">Nucleotide-binding</keyword>
<evidence type="ECO:0000313" key="8">
    <source>
        <dbReference type="EMBL" id="GAH17565.1"/>
    </source>
</evidence>
<dbReference type="Gene3D" id="1.10.287.130">
    <property type="match status" value="1"/>
</dbReference>
<comment type="caution">
    <text evidence="8">The sequence shown here is derived from an EMBL/GenBank/DDBJ whole genome shotgun (WGS) entry which is preliminary data.</text>
</comment>
<reference evidence="8" key="1">
    <citation type="journal article" date="2014" name="Front. Microbiol.">
        <title>High frequency of phylogenetically diverse reductive dehalogenase-homologous genes in deep subseafloor sedimentary metagenomes.</title>
        <authorList>
            <person name="Kawai M."/>
            <person name="Futagami T."/>
            <person name="Toyoda A."/>
            <person name="Takaki Y."/>
            <person name="Nishi S."/>
            <person name="Hori S."/>
            <person name="Arai W."/>
            <person name="Tsubouchi T."/>
            <person name="Morono Y."/>
            <person name="Uchiyama I."/>
            <person name="Ito T."/>
            <person name="Fujiyama A."/>
            <person name="Inagaki F."/>
            <person name="Takami H."/>
        </authorList>
    </citation>
    <scope>NUCLEOTIDE SEQUENCE</scope>
    <source>
        <strain evidence="8">Expedition CK06-06</strain>
    </source>
</reference>
<proteinExistence type="predicted"/>
<keyword evidence="4" id="KW-0418">Kinase</keyword>
<evidence type="ECO:0000259" key="7">
    <source>
        <dbReference type="PROSITE" id="PS50109"/>
    </source>
</evidence>
<keyword evidence="2" id="KW-0808">Transferase</keyword>
<dbReference type="EMBL" id="BART01030507">
    <property type="protein sequence ID" value="GAH17565.1"/>
    <property type="molecule type" value="Genomic_DNA"/>
</dbReference>
<dbReference type="PANTHER" id="PTHR43065">
    <property type="entry name" value="SENSOR HISTIDINE KINASE"/>
    <property type="match status" value="1"/>
</dbReference>
<dbReference type="Gene3D" id="3.30.565.10">
    <property type="entry name" value="Histidine kinase-like ATPase, C-terminal domain"/>
    <property type="match status" value="1"/>
</dbReference>
<dbReference type="SUPFAM" id="SSF55874">
    <property type="entry name" value="ATPase domain of HSP90 chaperone/DNA topoisomerase II/histidine kinase"/>
    <property type="match status" value="1"/>
</dbReference>
<sequence>VITGINKMFYTMSSFEEKMLLNHDYFSLFKNDPFDINKVLKKGAKIVDEKFIFNKNIQYSTYPLLDEKNKISGAIAVLRNVTKIREFEKEREEAERLKFLGNLVANFAHEIKNPLNGLSIATQRLIKEFPSDNKEHLRLTTTIMKEIESLNKVLNDFLSLARPRIKEKNEFDLSYLVRDTLNLIKEQIKSKDIILKENIAGVIKFIGNPDDFKRALLNILLNAVEVLSNVSDRKRELRVELTRYEKEIVLEVADNGEGMDKE</sequence>
<dbReference type="Gene3D" id="3.30.450.20">
    <property type="entry name" value="PAS domain"/>
    <property type="match status" value="1"/>
</dbReference>
<dbReference type="InterPro" id="IPR003661">
    <property type="entry name" value="HisK_dim/P_dom"/>
</dbReference>
<evidence type="ECO:0000256" key="1">
    <source>
        <dbReference type="ARBA" id="ARBA00022553"/>
    </source>
</evidence>
<dbReference type="Pfam" id="PF00512">
    <property type="entry name" value="HisKA"/>
    <property type="match status" value="1"/>
</dbReference>
<evidence type="ECO:0000256" key="3">
    <source>
        <dbReference type="ARBA" id="ARBA00022741"/>
    </source>
</evidence>
<gene>
    <name evidence="8" type="ORF">S01H4_53244</name>
</gene>
<dbReference type="GO" id="GO:0005524">
    <property type="term" value="F:ATP binding"/>
    <property type="evidence" value="ECO:0007669"/>
    <property type="project" value="UniProtKB-KW"/>
</dbReference>
<dbReference type="PROSITE" id="PS50109">
    <property type="entry name" value="HIS_KIN"/>
    <property type="match status" value="1"/>
</dbReference>
<keyword evidence="1" id="KW-0597">Phosphoprotein</keyword>
<dbReference type="InterPro" id="IPR005467">
    <property type="entry name" value="His_kinase_dom"/>
</dbReference>
<protein>
    <recommendedName>
        <fullName evidence="7">Histidine kinase domain-containing protein</fullName>
    </recommendedName>
</protein>
<evidence type="ECO:0000256" key="5">
    <source>
        <dbReference type="ARBA" id="ARBA00022840"/>
    </source>
</evidence>
<evidence type="ECO:0000256" key="6">
    <source>
        <dbReference type="ARBA" id="ARBA00023012"/>
    </source>
</evidence>